<protein>
    <submittedName>
        <fullName evidence="1">Uncharacterized protein</fullName>
    </submittedName>
</protein>
<comment type="caution">
    <text evidence="1">The sequence shown here is derived from an EMBL/GenBank/DDBJ whole genome shotgun (WGS) entry which is preliminary data.</text>
</comment>
<dbReference type="AlphaFoldDB" id="A0A9X1RPH1"/>
<reference evidence="1" key="1">
    <citation type="submission" date="2022-01" db="EMBL/GenBank/DDBJ databases">
        <title>Genome sequence and assembly of Parabukholderia sp. RG36.</title>
        <authorList>
            <person name="Chhetri G."/>
        </authorList>
    </citation>
    <scope>NUCLEOTIDE SEQUENCE</scope>
    <source>
        <strain evidence="1">RG36</strain>
    </source>
</reference>
<evidence type="ECO:0000313" key="1">
    <source>
        <dbReference type="EMBL" id="MCG5072559.1"/>
    </source>
</evidence>
<keyword evidence="2" id="KW-1185">Reference proteome</keyword>
<sequence length="64" mass="6828">MRRMAAFFISTWLAAAILYLGRHSVPMMALSGVVVFAGLDLFRPDRAGAEGASARDGGKRSGRS</sequence>
<dbReference type="Proteomes" id="UP001139308">
    <property type="component" value="Unassembled WGS sequence"/>
</dbReference>
<gene>
    <name evidence="1" type="ORF">L5014_04160</name>
</gene>
<name>A0A9X1RPH1_9BURK</name>
<organism evidence="1 2">
    <name type="scientific">Paraburkholderia tagetis</name>
    <dbReference type="NCBI Taxonomy" id="2913261"/>
    <lineage>
        <taxon>Bacteria</taxon>
        <taxon>Pseudomonadati</taxon>
        <taxon>Pseudomonadota</taxon>
        <taxon>Betaproteobacteria</taxon>
        <taxon>Burkholderiales</taxon>
        <taxon>Burkholderiaceae</taxon>
        <taxon>Paraburkholderia</taxon>
    </lineage>
</organism>
<dbReference type="RefSeq" id="WP_238462519.1">
    <property type="nucleotide sequence ID" value="NZ_JAKLJA010000002.1"/>
</dbReference>
<proteinExistence type="predicted"/>
<evidence type="ECO:0000313" key="2">
    <source>
        <dbReference type="Proteomes" id="UP001139308"/>
    </source>
</evidence>
<accession>A0A9X1RPH1</accession>
<dbReference type="EMBL" id="JAKLJA010000002">
    <property type="protein sequence ID" value="MCG5072559.1"/>
    <property type="molecule type" value="Genomic_DNA"/>
</dbReference>